<feature type="region of interest" description="Disordered" evidence="1">
    <location>
        <begin position="1"/>
        <end position="52"/>
    </location>
</feature>
<proteinExistence type="predicted"/>
<dbReference type="RefSeq" id="XP_033379926.1">
    <property type="nucleotide sequence ID" value="XM_033533414.1"/>
</dbReference>
<dbReference type="Proteomes" id="UP000799778">
    <property type="component" value="Unassembled WGS sequence"/>
</dbReference>
<feature type="compositionally biased region" description="Basic residues" evidence="1">
    <location>
        <begin position="26"/>
        <end position="38"/>
    </location>
</feature>
<evidence type="ECO:0000313" key="3">
    <source>
        <dbReference type="Proteomes" id="UP000799778"/>
    </source>
</evidence>
<sequence length="287" mass="30600">MSSYQNPSSLMGPHGPDNPSGGQGPKSRHPNPNKRRRDAMKAGGQPENDFEREWLRMRQRNAVTDRYVPRSSRWDERSRRGRDRHVPVFITRFVKIPAWTLIVAVMMRADMIPIGVEEVLTGIREDMIALEAGQGRFPIAVDLRGKIGPTGADQGPFPGVASIRGNAIAIGAGQDAFHVAGSRGNMIAAEAGQGPFPNVASIRRNTIAVDAGQDLRHIAGSRGDTIVTGADQGRISVLIGTHGETDPIGAGLGRFLVAGSRADKIVTRAGPGQALVPSDIRGSTIAA</sequence>
<dbReference type="EMBL" id="ML978074">
    <property type="protein sequence ID" value="KAF2011587.1"/>
    <property type="molecule type" value="Genomic_DNA"/>
</dbReference>
<organism evidence="2 3">
    <name type="scientific">Aaosphaeria arxii CBS 175.79</name>
    <dbReference type="NCBI Taxonomy" id="1450172"/>
    <lineage>
        <taxon>Eukaryota</taxon>
        <taxon>Fungi</taxon>
        <taxon>Dikarya</taxon>
        <taxon>Ascomycota</taxon>
        <taxon>Pezizomycotina</taxon>
        <taxon>Dothideomycetes</taxon>
        <taxon>Pleosporomycetidae</taxon>
        <taxon>Pleosporales</taxon>
        <taxon>Pleosporales incertae sedis</taxon>
        <taxon>Aaosphaeria</taxon>
    </lineage>
</organism>
<name>A0A6A5XFI7_9PLEO</name>
<protein>
    <submittedName>
        <fullName evidence="2">Uncharacterized protein</fullName>
    </submittedName>
</protein>
<dbReference type="AlphaFoldDB" id="A0A6A5XFI7"/>
<reference evidence="2" key="1">
    <citation type="journal article" date="2020" name="Stud. Mycol.">
        <title>101 Dothideomycetes genomes: a test case for predicting lifestyles and emergence of pathogens.</title>
        <authorList>
            <person name="Haridas S."/>
            <person name="Albert R."/>
            <person name="Binder M."/>
            <person name="Bloem J."/>
            <person name="Labutti K."/>
            <person name="Salamov A."/>
            <person name="Andreopoulos B."/>
            <person name="Baker S."/>
            <person name="Barry K."/>
            <person name="Bills G."/>
            <person name="Bluhm B."/>
            <person name="Cannon C."/>
            <person name="Castanera R."/>
            <person name="Culley D."/>
            <person name="Daum C."/>
            <person name="Ezra D."/>
            <person name="Gonzalez J."/>
            <person name="Henrissat B."/>
            <person name="Kuo A."/>
            <person name="Liang C."/>
            <person name="Lipzen A."/>
            <person name="Lutzoni F."/>
            <person name="Magnuson J."/>
            <person name="Mondo S."/>
            <person name="Nolan M."/>
            <person name="Ohm R."/>
            <person name="Pangilinan J."/>
            <person name="Park H.-J."/>
            <person name="Ramirez L."/>
            <person name="Alfaro M."/>
            <person name="Sun H."/>
            <person name="Tritt A."/>
            <person name="Yoshinaga Y."/>
            <person name="Zwiers L.-H."/>
            <person name="Turgeon B."/>
            <person name="Goodwin S."/>
            <person name="Spatafora J."/>
            <person name="Crous P."/>
            <person name="Grigoriev I."/>
        </authorList>
    </citation>
    <scope>NUCLEOTIDE SEQUENCE</scope>
    <source>
        <strain evidence="2">CBS 175.79</strain>
    </source>
</reference>
<keyword evidence="3" id="KW-1185">Reference proteome</keyword>
<evidence type="ECO:0000313" key="2">
    <source>
        <dbReference type="EMBL" id="KAF2011587.1"/>
    </source>
</evidence>
<dbReference type="GeneID" id="54290811"/>
<accession>A0A6A5XFI7</accession>
<evidence type="ECO:0000256" key="1">
    <source>
        <dbReference type="SAM" id="MobiDB-lite"/>
    </source>
</evidence>
<gene>
    <name evidence="2" type="ORF">BU24DRAFT_486340</name>
</gene>